<accession>A0A9P7Q573</accession>
<organism evidence="1 2">
    <name type="scientific">Claviceps humidiphila</name>
    <dbReference type="NCBI Taxonomy" id="1294629"/>
    <lineage>
        <taxon>Eukaryota</taxon>
        <taxon>Fungi</taxon>
        <taxon>Dikarya</taxon>
        <taxon>Ascomycota</taxon>
        <taxon>Pezizomycotina</taxon>
        <taxon>Sordariomycetes</taxon>
        <taxon>Hypocreomycetidae</taxon>
        <taxon>Hypocreales</taxon>
        <taxon>Clavicipitaceae</taxon>
        <taxon>Claviceps</taxon>
    </lineage>
</organism>
<evidence type="ECO:0000313" key="2">
    <source>
        <dbReference type="Proteomes" id="UP000732380"/>
    </source>
</evidence>
<dbReference type="AlphaFoldDB" id="A0A9P7Q573"/>
<comment type="caution">
    <text evidence="1">The sequence shown here is derived from an EMBL/GenBank/DDBJ whole genome shotgun (WGS) entry which is preliminary data.</text>
</comment>
<name>A0A9P7Q573_9HYPO</name>
<keyword evidence="2" id="KW-1185">Reference proteome</keyword>
<proteinExistence type="predicted"/>
<protein>
    <submittedName>
        <fullName evidence="1">Uncharacterized protein</fullName>
    </submittedName>
</protein>
<sequence length="258" mass="29931">MGFHEIWDEYFGIPKVNASHLLLSRGESFESDESLQSDLLSLPWVDIDFILQAQQSWADKHARGRCYHHEENVGVFDGDGPEERKFNQHILQHEEGTLKFDARACFEADYVRAISLMANPTLWFVGRRWGTMDILPKVRIPMDLIIGPWNEEKRRRLYWLTRARDCMAGEPFNDISYPWEVKLACLDAVLVHAEEPDRLVINCLLGQWNFTDLPQDEAHKRLVTLRRRLDRGGDAPDIERLLGEVIRTLDDGGPFLAF</sequence>
<evidence type="ECO:0000313" key="1">
    <source>
        <dbReference type="EMBL" id="KAG6118466.1"/>
    </source>
</evidence>
<dbReference type="EMBL" id="SRQM01000102">
    <property type="protein sequence ID" value="KAG6118466.1"/>
    <property type="molecule type" value="Genomic_DNA"/>
</dbReference>
<gene>
    <name evidence="1" type="ORF">E4U13_000180</name>
</gene>
<dbReference type="Proteomes" id="UP000732380">
    <property type="component" value="Unassembled WGS sequence"/>
</dbReference>
<reference evidence="1 2" key="1">
    <citation type="journal article" date="2020" name="bioRxiv">
        <title>Whole genome comparisons of ergot fungi reveals the divergence and evolution of species within the genus Claviceps are the result of varying mechanisms driving genome evolution and host range expansion.</title>
        <authorList>
            <person name="Wyka S.A."/>
            <person name="Mondo S.J."/>
            <person name="Liu M."/>
            <person name="Dettman J."/>
            <person name="Nalam V."/>
            <person name="Broders K.D."/>
        </authorList>
    </citation>
    <scope>NUCLEOTIDE SEQUENCE [LARGE SCALE GENOMIC DNA]</scope>
    <source>
        <strain evidence="1 2">LM576</strain>
    </source>
</reference>